<evidence type="ECO:0000313" key="2">
    <source>
        <dbReference type="Proteomes" id="UP000591131"/>
    </source>
</evidence>
<sequence length="120" mass="13730">MELDHGECRVEDIKRFARTAWPCLVDRDIKLMYYDDEESLCPLIEESWSDAVELGVEANPSKEWNNRMKLYVTRTTDSTTLKLTLKAKEGAKEDGGKSCMWFGCSVTTEDSWQVPADADK</sequence>
<evidence type="ECO:0000313" key="1">
    <source>
        <dbReference type="EMBL" id="KAF4670285.1"/>
    </source>
</evidence>
<dbReference type="EMBL" id="JAAPAO010000155">
    <property type="protein sequence ID" value="KAF4670285.1"/>
    <property type="molecule type" value="Genomic_DNA"/>
</dbReference>
<proteinExistence type="predicted"/>
<reference evidence="1 2" key="1">
    <citation type="submission" date="2020-04" db="EMBL/GenBank/DDBJ databases">
        <title>Perkinsus chesapeaki whole genome sequence.</title>
        <authorList>
            <person name="Bogema D.R."/>
        </authorList>
    </citation>
    <scope>NUCLEOTIDE SEQUENCE [LARGE SCALE GENOMIC DNA]</scope>
    <source>
        <strain evidence="1">ATCC PRA-425</strain>
    </source>
</reference>
<keyword evidence="2" id="KW-1185">Reference proteome</keyword>
<dbReference type="AlphaFoldDB" id="A0A7J6MFE5"/>
<gene>
    <name evidence="1" type="ORF">FOL47_002105</name>
</gene>
<dbReference type="OrthoDB" id="10305016at2759"/>
<dbReference type="Proteomes" id="UP000591131">
    <property type="component" value="Unassembled WGS sequence"/>
</dbReference>
<organism evidence="1 2">
    <name type="scientific">Perkinsus chesapeaki</name>
    <name type="common">Clam parasite</name>
    <name type="synonym">Perkinsus andrewsi</name>
    <dbReference type="NCBI Taxonomy" id="330153"/>
    <lineage>
        <taxon>Eukaryota</taxon>
        <taxon>Sar</taxon>
        <taxon>Alveolata</taxon>
        <taxon>Perkinsozoa</taxon>
        <taxon>Perkinsea</taxon>
        <taxon>Perkinsida</taxon>
        <taxon>Perkinsidae</taxon>
        <taxon>Perkinsus</taxon>
    </lineage>
</organism>
<accession>A0A7J6MFE5</accession>
<protein>
    <submittedName>
        <fullName evidence="1">Uncharacterized protein</fullName>
    </submittedName>
</protein>
<comment type="caution">
    <text evidence="1">The sequence shown here is derived from an EMBL/GenBank/DDBJ whole genome shotgun (WGS) entry which is preliminary data.</text>
</comment>
<name>A0A7J6MFE5_PERCH</name>